<protein>
    <recommendedName>
        <fullName evidence="5">SPW repeat-containing protein</fullName>
    </recommendedName>
</protein>
<feature type="signal peptide" evidence="2">
    <location>
        <begin position="1"/>
        <end position="19"/>
    </location>
</feature>
<evidence type="ECO:0000256" key="2">
    <source>
        <dbReference type="SAM" id="SignalP"/>
    </source>
</evidence>
<organism evidence="3 4">
    <name type="scientific">Hymenobacter psychrotolerans DSM 18569</name>
    <dbReference type="NCBI Taxonomy" id="1121959"/>
    <lineage>
        <taxon>Bacteria</taxon>
        <taxon>Pseudomonadati</taxon>
        <taxon>Bacteroidota</taxon>
        <taxon>Cytophagia</taxon>
        <taxon>Cytophagales</taxon>
        <taxon>Hymenobacteraceae</taxon>
        <taxon>Hymenobacter</taxon>
    </lineage>
</organism>
<dbReference type="AlphaFoldDB" id="A0A1M7ACT2"/>
<keyword evidence="4" id="KW-1185">Reference proteome</keyword>
<dbReference type="RefSeq" id="WP_139252283.1">
    <property type="nucleotide sequence ID" value="NZ_FRAS01000014.1"/>
</dbReference>
<sequence>MKRPALLLLLVLATSQAFGEAFKNGTVVDMLGAALLLMFGAPVAIGLGVYGLLRLTDQDYTASLPVTLFLTCVAWWFGLFVMFDMPANPARFWFVELCVSAGAAAAGYYGSREEKPEA</sequence>
<feature type="transmembrane region" description="Helical" evidence="1">
    <location>
        <begin position="60"/>
        <end position="78"/>
    </location>
</feature>
<reference evidence="4" key="1">
    <citation type="submission" date="2016-11" db="EMBL/GenBank/DDBJ databases">
        <authorList>
            <person name="Varghese N."/>
            <person name="Submissions S."/>
        </authorList>
    </citation>
    <scope>NUCLEOTIDE SEQUENCE [LARGE SCALE GENOMIC DNA]</scope>
    <source>
        <strain evidence="4">DSM 18569</strain>
    </source>
</reference>
<keyword evidence="1" id="KW-0472">Membrane</keyword>
<gene>
    <name evidence="3" type="ORF">SAMN02746009_02683</name>
</gene>
<feature type="transmembrane region" description="Helical" evidence="1">
    <location>
        <begin position="33"/>
        <end position="53"/>
    </location>
</feature>
<evidence type="ECO:0000313" key="4">
    <source>
        <dbReference type="Proteomes" id="UP000183947"/>
    </source>
</evidence>
<dbReference type="EMBL" id="FRAS01000014">
    <property type="protein sequence ID" value="SHL40507.1"/>
    <property type="molecule type" value="Genomic_DNA"/>
</dbReference>
<accession>A0A1M7ACT2</accession>
<keyword evidence="1" id="KW-0812">Transmembrane</keyword>
<proteinExistence type="predicted"/>
<dbReference type="STRING" id="1121959.SAMN02746009_02683"/>
<feature type="chain" id="PRO_5009923645" description="SPW repeat-containing protein" evidence="2">
    <location>
        <begin position="20"/>
        <end position="118"/>
    </location>
</feature>
<keyword evidence="1" id="KW-1133">Transmembrane helix</keyword>
<evidence type="ECO:0000313" key="3">
    <source>
        <dbReference type="EMBL" id="SHL40507.1"/>
    </source>
</evidence>
<feature type="transmembrane region" description="Helical" evidence="1">
    <location>
        <begin position="90"/>
        <end position="110"/>
    </location>
</feature>
<keyword evidence="2" id="KW-0732">Signal</keyword>
<evidence type="ECO:0000256" key="1">
    <source>
        <dbReference type="SAM" id="Phobius"/>
    </source>
</evidence>
<name>A0A1M7ACT2_9BACT</name>
<dbReference type="Proteomes" id="UP000183947">
    <property type="component" value="Unassembled WGS sequence"/>
</dbReference>
<evidence type="ECO:0008006" key="5">
    <source>
        <dbReference type="Google" id="ProtNLM"/>
    </source>
</evidence>